<comment type="caution">
    <text evidence="1">The sequence shown here is derived from an EMBL/GenBank/DDBJ whole genome shotgun (WGS) entry which is preliminary data.</text>
</comment>
<keyword evidence="2" id="KW-1185">Reference proteome</keyword>
<dbReference type="GO" id="GO:0016301">
    <property type="term" value="F:kinase activity"/>
    <property type="evidence" value="ECO:0007669"/>
    <property type="project" value="UniProtKB-KW"/>
</dbReference>
<proteinExistence type="predicted"/>
<protein>
    <submittedName>
        <fullName evidence="1">Adenylate kinase</fullName>
    </submittedName>
</protein>
<dbReference type="InterPro" id="IPR052922">
    <property type="entry name" value="Cytidylate_Kinase-2"/>
</dbReference>
<dbReference type="PANTHER" id="PTHR37816:SF1">
    <property type="entry name" value="TOXIN"/>
    <property type="match status" value="1"/>
</dbReference>
<evidence type="ECO:0000313" key="2">
    <source>
        <dbReference type="Proteomes" id="UP001142462"/>
    </source>
</evidence>
<keyword evidence="1" id="KW-0418">Kinase</keyword>
<reference evidence="1" key="1">
    <citation type="journal article" date="2014" name="Int. J. Syst. Evol. Microbiol.">
        <title>Complete genome sequence of Corynebacterium casei LMG S-19264T (=DSM 44701T), isolated from a smear-ripened cheese.</title>
        <authorList>
            <consortium name="US DOE Joint Genome Institute (JGI-PGF)"/>
            <person name="Walter F."/>
            <person name="Albersmeier A."/>
            <person name="Kalinowski J."/>
            <person name="Ruckert C."/>
        </authorList>
    </citation>
    <scope>NUCLEOTIDE SEQUENCE</scope>
    <source>
        <strain evidence="1">VKM Ac-1020</strain>
    </source>
</reference>
<dbReference type="RefSeq" id="WP_271172571.1">
    <property type="nucleotide sequence ID" value="NZ_BSEJ01000003.1"/>
</dbReference>
<dbReference type="SUPFAM" id="SSF52540">
    <property type="entry name" value="P-loop containing nucleoside triphosphate hydrolases"/>
    <property type="match status" value="1"/>
</dbReference>
<accession>A0A9W6H254</accession>
<dbReference type="Gene3D" id="3.40.50.300">
    <property type="entry name" value="P-loop containing nucleotide triphosphate hydrolases"/>
    <property type="match status" value="1"/>
</dbReference>
<organism evidence="1 2">
    <name type="scientific">Microbacterium barkeri</name>
    <dbReference type="NCBI Taxonomy" id="33917"/>
    <lineage>
        <taxon>Bacteria</taxon>
        <taxon>Bacillati</taxon>
        <taxon>Actinomycetota</taxon>
        <taxon>Actinomycetes</taxon>
        <taxon>Micrococcales</taxon>
        <taxon>Microbacteriaceae</taxon>
        <taxon>Microbacterium</taxon>
    </lineage>
</organism>
<gene>
    <name evidence="1" type="ORF">GCM10017576_09870</name>
</gene>
<name>A0A9W6H254_9MICO</name>
<evidence type="ECO:0000313" key="1">
    <source>
        <dbReference type="EMBL" id="GLJ60858.1"/>
    </source>
</evidence>
<keyword evidence="1" id="KW-0808">Transferase</keyword>
<dbReference type="InterPro" id="IPR027417">
    <property type="entry name" value="P-loop_NTPase"/>
</dbReference>
<dbReference type="AlphaFoldDB" id="A0A9W6H254"/>
<sequence>MEFTARRILIAGVSGSGKSTLAARIAERTGIPHVELDDLHWGPGWQPRPTFAADVRDLAARDAWVTEWQYAGARPVLLARAEAVVWIDLPTRVTMARVIRRTIRRRIRRERLWRAGNVEPPILSALVDPDHIVRWAWRTRDKYRTGEEALPARLESRPDVTLVRLRTAREVADWLDALG</sequence>
<reference evidence="1" key="2">
    <citation type="submission" date="2023-01" db="EMBL/GenBank/DDBJ databases">
        <authorList>
            <person name="Sun Q."/>
            <person name="Evtushenko L."/>
        </authorList>
    </citation>
    <scope>NUCLEOTIDE SEQUENCE</scope>
    <source>
        <strain evidence="1">VKM Ac-1020</strain>
    </source>
</reference>
<dbReference type="Proteomes" id="UP001142462">
    <property type="component" value="Unassembled WGS sequence"/>
</dbReference>
<dbReference type="EMBL" id="BSEJ01000003">
    <property type="protein sequence ID" value="GLJ60858.1"/>
    <property type="molecule type" value="Genomic_DNA"/>
</dbReference>
<dbReference type="PANTHER" id="PTHR37816">
    <property type="entry name" value="YALI0E33011P"/>
    <property type="match status" value="1"/>
</dbReference>